<comment type="caution">
    <text evidence="1">The sequence shown here is derived from an EMBL/GenBank/DDBJ whole genome shotgun (WGS) entry which is preliminary data.</text>
</comment>
<organism evidence="1 2">
    <name type="scientific">Sordaria macrospora</name>
    <dbReference type="NCBI Taxonomy" id="5147"/>
    <lineage>
        <taxon>Eukaryota</taxon>
        <taxon>Fungi</taxon>
        <taxon>Dikarya</taxon>
        <taxon>Ascomycota</taxon>
        <taxon>Pezizomycotina</taxon>
        <taxon>Sordariomycetes</taxon>
        <taxon>Sordariomycetidae</taxon>
        <taxon>Sordariales</taxon>
        <taxon>Sordariaceae</taxon>
        <taxon>Sordaria</taxon>
    </lineage>
</organism>
<evidence type="ECO:0000313" key="2">
    <source>
        <dbReference type="Proteomes" id="UP000433876"/>
    </source>
</evidence>
<sequence length="72" mass="8324">MMDKTPCTRLRKYARRVKDKLSLHGISEHSMNYYEPFNYASVPLRTPSTQIRLLELFPPFKYSDPSAASSSP</sequence>
<accession>A0A8S8ZS14</accession>
<gene>
    <name evidence="1" type="ORF">SMACR_01979</name>
</gene>
<dbReference type="Proteomes" id="UP000433876">
    <property type="component" value="Unassembled WGS sequence"/>
</dbReference>
<reference evidence="1 2" key="1">
    <citation type="submission" date="2017-07" db="EMBL/GenBank/DDBJ databases">
        <title>Genome sequence of the Sordaria macrospora wild type strain R19027.</title>
        <authorList>
            <person name="Nowrousian M."/>
            <person name="Teichert I."/>
            <person name="Kueck U."/>
        </authorList>
    </citation>
    <scope>NUCLEOTIDE SEQUENCE [LARGE SCALE GENOMIC DNA]</scope>
    <source>
        <strain evidence="1 2">R19027</strain>
        <tissue evidence="1">Mycelium</tissue>
    </source>
</reference>
<proteinExistence type="predicted"/>
<name>A0A8S8ZS14_SORMA</name>
<dbReference type="VEuPathDB" id="FungiDB:SMAC_01979"/>
<evidence type="ECO:0000313" key="1">
    <source>
        <dbReference type="EMBL" id="KAA8631042.1"/>
    </source>
</evidence>
<protein>
    <submittedName>
        <fullName evidence="1">Uncharacterized protein</fullName>
    </submittedName>
</protein>
<dbReference type="EMBL" id="NMPR01000087">
    <property type="protein sequence ID" value="KAA8631042.1"/>
    <property type="molecule type" value="Genomic_DNA"/>
</dbReference>
<dbReference type="AlphaFoldDB" id="A0A8S8ZS14"/>